<gene>
    <name evidence="2" type="ORF">F3K53_05995</name>
</gene>
<evidence type="ECO:0000256" key="1">
    <source>
        <dbReference type="SAM" id="Phobius"/>
    </source>
</evidence>
<accession>A0A5M8FHP8</accession>
<name>A0A5M8FHP8_PSEVE</name>
<feature type="transmembrane region" description="Helical" evidence="1">
    <location>
        <begin position="409"/>
        <end position="426"/>
    </location>
</feature>
<feature type="transmembrane region" description="Helical" evidence="1">
    <location>
        <begin position="106"/>
        <end position="126"/>
    </location>
</feature>
<dbReference type="AlphaFoldDB" id="A0A5M8FHP8"/>
<proteinExistence type="predicted"/>
<feature type="transmembrane region" description="Helical" evidence="1">
    <location>
        <begin position="384"/>
        <end position="403"/>
    </location>
</feature>
<organism evidence="2 3">
    <name type="scientific">Pseudomonas veronii</name>
    <dbReference type="NCBI Taxonomy" id="76761"/>
    <lineage>
        <taxon>Bacteria</taxon>
        <taxon>Pseudomonadati</taxon>
        <taxon>Pseudomonadota</taxon>
        <taxon>Gammaproteobacteria</taxon>
        <taxon>Pseudomonadales</taxon>
        <taxon>Pseudomonadaceae</taxon>
        <taxon>Pseudomonas</taxon>
    </lineage>
</organism>
<feature type="transmembrane region" description="Helical" evidence="1">
    <location>
        <begin position="47"/>
        <end position="66"/>
    </location>
</feature>
<evidence type="ECO:0008006" key="4">
    <source>
        <dbReference type="Google" id="ProtNLM"/>
    </source>
</evidence>
<feature type="transmembrane region" description="Helical" evidence="1">
    <location>
        <begin position="73"/>
        <end position="94"/>
    </location>
</feature>
<dbReference type="EMBL" id="VWXT01000073">
    <property type="protein sequence ID" value="KAA6184423.1"/>
    <property type="molecule type" value="Genomic_DNA"/>
</dbReference>
<feature type="transmembrane region" description="Helical" evidence="1">
    <location>
        <begin position="208"/>
        <end position="223"/>
    </location>
</feature>
<keyword evidence="1" id="KW-0472">Membrane</keyword>
<comment type="caution">
    <text evidence="2">The sequence shown here is derived from an EMBL/GenBank/DDBJ whole genome shotgun (WGS) entry which is preliminary data.</text>
</comment>
<reference evidence="2 3" key="1">
    <citation type="submission" date="2019-09" db="EMBL/GenBank/DDBJ databases">
        <title>Genomic sequencing of 4 copper resistant soil isolates.</title>
        <authorList>
            <person name="Havryliuk O."/>
        </authorList>
    </citation>
    <scope>NUCLEOTIDE SEQUENCE [LARGE SCALE GENOMIC DNA]</scope>
    <source>
        <strain evidence="2 3">UKR4</strain>
    </source>
</reference>
<evidence type="ECO:0000313" key="3">
    <source>
        <dbReference type="Proteomes" id="UP000323909"/>
    </source>
</evidence>
<feature type="transmembrane region" description="Helical" evidence="1">
    <location>
        <begin position="163"/>
        <end position="179"/>
    </location>
</feature>
<dbReference type="RefSeq" id="WP_150054625.1">
    <property type="nucleotide sequence ID" value="NZ_VWXT01000073.1"/>
</dbReference>
<keyword evidence="1" id="KW-0812">Transmembrane</keyword>
<feature type="transmembrane region" description="Helical" evidence="1">
    <location>
        <begin position="186"/>
        <end position="202"/>
    </location>
</feature>
<dbReference type="Proteomes" id="UP000323909">
    <property type="component" value="Unassembled WGS sequence"/>
</dbReference>
<feature type="transmembrane region" description="Helical" evidence="1">
    <location>
        <begin position="353"/>
        <end position="372"/>
    </location>
</feature>
<keyword evidence="1" id="KW-1133">Transmembrane helix</keyword>
<protein>
    <recommendedName>
        <fullName evidence="4">O-antigen ligase domain-containing protein</fullName>
    </recommendedName>
</protein>
<sequence length="436" mass="48781">MPDLYPLPGRPTVLPSLKKTIDLNRSRLKMALRLTPLFIGFFSSQKLSFGGEIYAGEILALIYLALNLGRLKLGKGIGTLVVFGIIWTICQFISDQVNQSETVDSVKGIGAPVIFLCTFVALSTYFDRDIRRMPSFLIGAYLGAIPQFILFPSEYFLGNAWKWGIGQLVIALFATIYTFSIARKKNAHLILLISIFSIFSFFNDSRSMAIFPLLAVTAYTLLSRKRLAAALNSMKGPFAATKMLFFIFAFLLLINAVFTSIFSSDWFLDKLPEESAKKFQIQASGEYGALLGGRSEMLVSVGAFLDKPLLGHGSWAKDTGGYQDKLTALKFALGYSEKDEANYNTDLIPVHSYLMGGLVWAGVGGGLFWIVMSRWLLIEFIKNFRFLGFYFYNGIIELFWNIMFSPFGASARWSTVIFIAALYCYSRHLSKHGKPH</sequence>
<evidence type="ECO:0000313" key="2">
    <source>
        <dbReference type="EMBL" id="KAA6184423.1"/>
    </source>
</evidence>
<feature type="transmembrane region" description="Helical" evidence="1">
    <location>
        <begin position="243"/>
        <end position="262"/>
    </location>
</feature>
<feature type="transmembrane region" description="Helical" evidence="1">
    <location>
        <begin position="133"/>
        <end position="151"/>
    </location>
</feature>